<evidence type="ECO:0000256" key="1">
    <source>
        <dbReference type="ARBA" id="ARBA00023002"/>
    </source>
</evidence>
<dbReference type="InterPro" id="IPR016084">
    <property type="entry name" value="Haem_Oase-like_multi-hlx"/>
</dbReference>
<dbReference type="Proteomes" id="UP001596045">
    <property type="component" value="Unassembled WGS sequence"/>
</dbReference>
<dbReference type="InterPro" id="IPR039068">
    <property type="entry name" value="PqqC-like"/>
</dbReference>
<organism evidence="2 3">
    <name type="scientific">Paraherbaspirillum soli</name>
    <dbReference type="NCBI Taxonomy" id="631222"/>
    <lineage>
        <taxon>Bacteria</taxon>
        <taxon>Pseudomonadati</taxon>
        <taxon>Pseudomonadota</taxon>
        <taxon>Betaproteobacteria</taxon>
        <taxon>Burkholderiales</taxon>
        <taxon>Oxalobacteraceae</taxon>
        <taxon>Paraherbaspirillum</taxon>
    </lineage>
</organism>
<gene>
    <name evidence="2" type="ORF">ACFPM8_05905</name>
</gene>
<dbReference type="SUPFAM" id="SSF48613">
    <property type="entry name" value="Heme oxygenase-like"/>
    <property type="match status" value="1"/>
</dbReference>
<dbReference type="EMBL" id="JBHSMT010000009">
    <property type="protein sequence ID" value="MFC5473489.1"/>
    <property type="molecule type" value="Genomic_DNA"/>
</dbReference>
<protein>
    <submittedName>
        <fullName evidence="2">TenA family transcriptional regulator</fullName>
    </submittedName>
</protein>
<reference evidence="3" key="1">
    <citation type="journal article" date="2019" name="Int. J. Syst. Evol. Microbiol.">
        <title>The Global Catalogue of Microorganisms (GCM) 10K type strain sequencing project: providing services to taxonomists for standard genome sequencing and annotation.</title>
        <authorList>
            <consortium name="The Broad Institute Genomics Platform"/>
            <consortium name="The Broad Institute Genome Sequencing Center for Infectious Disease"/>
            <person name="Wu L."/>
            <person name="Ma J."/>
        </authorList>
    </citation>
    <scope>NUCLEOTIDE SEQUENCE [LARGE SCALE GENOMIC DNA]</scope>
    <source>
        <strain evidence="3">JCM 17066</strain>
    </source>
</reference>
<keyword evidence="3" id="KW-1185">Reference proteome</keyword>
<evidence type="ECO:0000313" key="3">
    <source>
        <dbReference type="Proteomes" id="UP001596045"/>
    </source>
</evidence>
<dbReference type="SMART" id="SM01236">
    <property type="entry name" value="Haem_oxygenase_2"/>
    <property type="match status" value="1"/>
</dbReference>
<sequence length="242" mass="27078">MLDQVLPHEAAAVSRIGAISDLWSDLFPLGLLDELRAHPFLAACRNHTISEEALQQFLVQHQYYSRHFTRYLCAMMASLPSTDDVRELSKNLVEETGLDTPGGITHADLYLKSLKLLGVRSGSRPAAPETLKLIDSMYRYCRSEDVLDGLSALCLGAEAIVPIIYGAVIEGFKHFGATPEALHYFVLHVEEDEDHAIVMRKILDRLLAERPYRLSKVQAIAQEIVKDRMEMFDAVLLQGQAS</sequence>
<name>A0ABW0M5M3_9BURK</name>
<dbReference type="Gene3D" id="1.20.910.10">
    <property type="entry name" value="Heme oxygenase-like"/>
    <property type="match status" value="1"/>
</dbReference>
<proteinExistence type="predicted"/>
<dbReference type="RefSeq" id="WP_378995972.1">
    <property type="nucleotide sequence ID" value="NZ_JBHSMT010000009.1"/>
</dbReference>
<dbReference type="PANTHER" id="PTHR40279">
    <property type="entry name" value="PQQC-LIKE PROTEIN"/>
    <property type="match status" value="1"/>
</dbReference>
<dbReference type="PANTHER" id="PTHR40279:SF3">
    <property type="entry name" value="4-AMINOBENZOATE SYNTHASE"/>
    <property type="match status" value="1"/>
</dbReference>
<keyword evidence="1" id="KW-0560">Oxidoreductase</keyword>
<accession>A0ABW0M5M3</accession>
<comment type="caution">
    <text evidence="2">The sequence shown here is derived from an EMBL/GenBank/DDBJ whole genome shotgun (WGS) entry which is preliminary data.</text>
</comment>
<evidence type="ECO:0000313" key="2">
    <source>
        <dbReference type="EMBL" id="MFC5473489.1"/>
    </source>
</evidence>
<dbReference type="Pfam" id="PF14518">
    <property type="entry name" value="Haem_oxygenas_2"/>
    <property type="match status" value="1"/>
</dbReference>